<feature type="transmembrane region" description="Helical" evidence="1">
    <location>
        <begin position="238"/>
        <end position="259"/>
    </location>
</feature>
<dbReference type="Proteomes" id="UP000586254">
    <property type="component" value="Unassembled WGS sequence"/>
</dbReference>
<evidence type="ECO:0000313" key="4">
    <source>
        <dbReference type="Proteomes" id="UP000184012"/>
    </source>
</evidence>
<feature type="transmembrane region" description="Helical" evidence="1">
    <location>
        <begin position="295"/>
        <end position="317"/>
    </location>
</feature>
<dbReference type="EMBL" id="FRBP01000008">
    <property type="protein sequence ID" value="SHL86363.1"/>
    <property type="molecule type" value="Genomic_DNA"/>
</dbReference>
<reference evidence="2 5" key="2">
    <citation type="submission" date="2020-07" db="EMBL/GenBank/DDBJ databases">
        <title>Organ Donor 1.</title>
        <authorList>
            <person name="Marsh A.J."/>
            <person name="Azcarate-Peril M.A."/>
        </authorList>
    </citation>
    <scope>NUCLEOTIDE SEQUENCE [LARGE SCALE GENOMIC DNA]</scope>
    <source>
        <strain evidence="2 5">AMC0717</strain>
    </source>
</reference>
<evidence type="ECO:0000256" key="1">
    <source>
        <dbReference type="SAM" id="Phobius"/>
    </source>
</evidence>
<accession>A0A1M7E3T9</accession>
<organism evidence="2 5">
    <name type="scientific">Eubacterium callanderi</name>
    <dbReference type="NCBI Taxonomy" id="53442"/>
    <lineage>
        <taxon>Bacteria</taxon>
        <taxon>Bacillati</taxon>
        <taxon>Bacillota</taxon>
        <taxon>Clostridia</taxon>
        <taxon>Eubacteriales</taxon>
        <taxon>Eubacteriaceae</taxon>
        <taxon>Eubacterium</taxon>
    </lineage>
</organism>
<evidence type="ECO:0000313" key="2">
    <source>
        <dbReference type="EMBL" id="NZA37506.1"/>
    </source>
</evidence>
<dbReference type="GO" id="GO:0016020">
    <property type="term" value="C:membrane"/>
    <property type="evidence" value="ECO:0007669"/>
    <property type="project" value="InterPro"/>
</dbReference>
<feature type="transmembrane region" description="Helical" evidence="1">
    <location>
        <begin position="14"/>
        <end position="34"/>
    </location>
</feature>
<dbReference type="GO" id="GO:0005230">
    <property type="term" value="F:extracellular ligand-gated monoatomic ion channel activity"/>
    <property type="evidence" value="ECO:0007669"/>
    <property type="project" value="InterPro"/>
</dbReference>
<dbReference type="AlphaFoldDB" id="A0A1M7E3T9"/>
<dbReference type="RefSeq" id="WP_073383037.1">
    <property type="nucleotide sequence ID" value="NZ_CABJAI010000005.1"/>
</dbReference>
<comment type="caution">
    <text evidence="2">The sequence shown here is derived from an EMBL/GenBank/DDBJ whole genome shotgun (WGS) entry which is preliminary data.</text>
</comment>
<gene>
    <name evidence="2" type="ORF">H0N91_04970</name>
    <name evidence="3" type="ORF">SAMN04515649_108179</name>
</gene>
<dbReference type="InterPro" id="IPR036734">
    <property type="entry name" value="Neur_chan_lig-bd_sf"/>
</dbReference>
<evidence type="ECO:0000313" key="5">
    <source>
        <dbReference type="Proteomes" id="UP000586254"/>
    </source>
</evidence>
<keyword evidence="1" id="KW-1133">Transmembrane helix</keyword>
<evidence type="ECO:0000313" key="3">
    <source>
        <dbReference type="EMBL" id="SHL86363.1"/>
    </source>
</evidence>
<reference evidence="3 4" key="1">
    <citation type="submission" date="2016-11" db="EMBL/GenBank/DDBJ databases">
        <authorList>
            <person name="Varghese N."/>
            <person name="Submissions S."/>
        </authorList>
    </citation>
    <scope>NUCLEOTIDE SEQUENCE [LARGE SCALE GENOMIC DNA]</scope>
    <source>
        <strain evidence="3 4">FD</strain>
    </source>
</reference>
<feature type="transmembrane region" description="Helical" evidence="1">
    <location>
        <begin position="338"/>
        <end position="360"/>
    </location>
</feature>
<sequence length="361" mass="41460">MKFGELKSWQKKRLLFSFLTYVIVIVVFLAYASVTMYTDKKAEDDYWVSMLQTPKDIEERAAQFDQNATRVQVGTYVENLKEVNLKTSSFRMVVLIWFKWEGNDNLDMAKHFRIYKGTINKTEVVKNYHENGVNYQAVRCDVSITKNYWNRRFPLESHQLRMYVESELPVDDVVFVNDRENSGINDSLGISGYDLRRNETGTTMVEYDNNHGDPEIPGGIINSEHITALELNRDSMGLYVKCFIALVGTITWVLITLFICTYHRVDPLSMIPAALFGTVTNIMVGANLLPDALQLGLLEFVNIFGIVTILAVAMTIININRIRNKYEDRDFASFYGRVMFYTILVLVVAGNIILPMSAYMF</sequence>
<keyword evidence="1" id="KW-0472">Membrane</keyword>
<dbReference type="EMBL" id="JACCKS010000004">
    <property type="protein sequence ID" value="NZA37506.1"/>
    <property type="molecule type" value="Genomic_DNA"/>
</dbReference>
<keyword evidence="1" id="KW-0812">Transmembrane</keyword>
<protein>
    <submittedName>
        <fullName evidence="2">Uncharacterized protein</fullName>
    </submittedName>
</protein>
<name>A0A1M7E3T9_9FIRM</name>
<dbReference type="Proteomes" id="UP000184012">
    <property type="component" value="Unassembled WGS sequence"/>
</dbReference>
<dbReference type="Gene3D" id="2.70.170.10">
    <property type="entry name" value="Neurotransmitter-gated ion-channel ligand-binding domain"/>
    <property type="match status" value="1"/>
</dbReference>
<proteinExistence type="predicted"/>